<name>R7TCW0_CAPTE</name>
<dbReference type="OrthoDB" id="10059235at2759"/>
<reference evidence="1 3" key="2">
    <citation type="journal article" date="2013" name="Nature">
        <title>Insights into bilaterian evolution from three spiralian genomes.</title>
        <authorList>
            <person name="Simakov O."/>
            <person name="Marletaz F."/>
            <person name="Cho S.J."/>
            <person name="Edsinger-Gonzales E."/>
            <person name="Havlak P."/>
            <person name="Hellsten U."/>
            <person name="Kuo D.H."/>
            <person name="Larsson T."/>
            <person name="Lv J."/>
            <person name="Arendt D."/>
            <person name="Savage R."/>
            <person name="Osoegawa K."/>
            <person name="de Jong P."/>
            <person name="Grimwood J."/>
            <person name="Chapman J.A."/>
            <person name="Shapiro H."/>
            <person name="Aerts A."/>
            <person name="Otillar R.P."/>
            <person name="Terry A.Y."/>
            <person name="Boore J.L."/>
            <person name="Grigoriev I.V."/>
            <person name="Lindberg D.R."/>
            <person name="Seaver E.C."/>
            <person name="Weisblat D.A."/>
            <person name="Putnam N.H."/>
            <person name="Rokhsar D.S."/>
        </authorList>
    </citation>
    <scope>NUCLEOTIDE SEQUENCE</scope>
    <source>
        <strain evidence="1 3">I ESC-2004</strain>
    </source>
</reference>
<dbReference type="PANTHER" id="PTHR45749:SF21">
    <property type="entry name" value="DUF4371 DOMAIN-CONTAINING PROTEIN"/>
    <property type="match status" value="1"/>
</dbReference>
<dbReference type="EnsemblMetazoa" id="CapteT203075">
    <property type="protein sequence ID" value="CapteP203075"/>
    <property type="gene ID" value="CapteG203075"/>
</dbReference>
<evidence type="ECO:0000313" key="1">
    <source>
        <dbReference type="EMBL" id="ELT88911.1"/>
    </source>
</evidence>
<dbReference type="EMBL" id="AMQN01033101">
    <property type="status" value="NOT_ANNOTATED_CDS"/>
    <property type="molecule type" value="Genomic_DNA"/>
</dbReference>
<evidence type="ECO:0000313" key="2">
    <source>
        <dbReference type="EnsemblMetazoa" id="CapteP203075"/>
    </source>
</evidence>
<accession>R7TCW0</accession>
<dbReference type="Proteomes" id="UP000014760">
    <property type="component" value="Unassembled WGS sequence"/>
</dbReference>
<evidence type="ECO:0000313" key="3">
    <source>
        <dbReference type="Proteomes" id="UP000014760"/>
    </source>
</evidence>
<dbReference type="HOGENOM" id="CLU_2160784_0_0_1"/>
<sequence length="111" mass="12900">MVELEMELEYQKKKGCFWGETTSSSSLFRGLAIRGHEESEGNLRQLLLLRRQDVKPLQQWLHEGSYMSPDILNEYIQLLGHSVLRNILENIRDAKHFAVMADETKDSGHQE</sequence>
<dbReference type="EMBL" id="KB311621">
    <property type="protein sequence ID" value="ELT88911.1"/>
    <property type="molecule type" value="Genomic_DNA"/>
</dbReference>
<protein>
    <submittedName>
        <fullName evidence="1 2">Uncharacterized protein</fullName>
    </submittedName>
</protein>
<organism evidence="1">
    <name type="scientific">Capitella teleta</name>
    <name type="common">Polychaete worm</name>
    <dbReference type="NCBI Taxonomy" id="283909"/>
    <lineage>
        <taxon>Eukaryota</taxon>
        <taxon>Metazoa</taxon>
        <taxon>Spiralia</taxon>
        <taxon>Lophotrochozoa</taxon>
        <taxon>Annelida</taxon>
        <taxon>Polychaeta</taxon>
        <taxon>Sedentaria</taxon>
        <taxon>Scolecida</taxon>
        <taxon>Capitellidae</taxon>
        <taxon>Capitella</taxon>
    </lineage>
</organism>
<reference evidence="2" key="3">
    <citation type="submission" date="2015-06" db="UniProtKB">
        <authorList>
            <consortium name="EnsemblMetazoa"/>
        </authorList>
    </citation>
    <scope>IDENTIFICATION</scope>
</reference>
<keyword evidence="3" id="KW-1185">Reference proteome</keyword>
<dbReference type="PANTHER" id="PTHR45749">
    <property type="match status" value="1"/>
</dbReference>
<dbReference type="AlphaFoldDB" id="R7TCW0"/>
<gene>
    <name evidence="1" type="ORF">CAPTEDRAFT_203075</name>
</gene>
<dbReference type="OMA" id="FNIHEDC"/>
<reference evidence="3" key="1">
    <citation type="submission" date="2012-12" db="EMBL/GenBank/DDBJ databases">
        <authorList>
            <person name="Hellsten U."/>
            <person name="Grimwood J."/>
            <person name="Chapman J.A."/>
            <person name="Shapiro H."/>
            <person name="Aerts A."/>
            <person name="Otillar R.P."/>
            <person name="Terry A.Y."/>
            <person name="Boore J.L."/>
            <person name="Simakov O."/>
            <person name="Marletaz F."/>
            <person name="Cho S.-J."/>
            <person name="Edsinger-Gonzales E."/>
            <person name="Havlak P."/>
            <person name="Kuo D.-H."/>
            <person name="Larsson T."/>
            <person name="Lv J."/>
            <person name="Arendt D."/>
            <person name="Savage R."/>
            <person name="Osoegawa K."/>
            <person name="de Jong P."/>
            <person name="Lindberg D.R."/>
            <person name="Seaver E.C."/>
            <person name="Weisblat D.A."/>
            <person name="Putnam N.H."/>
            <person name="Grigoriev I.V."/>
            <person name="Rokhsar D.S."/>
        </authorList>
    </citation>
    <scope>NUCLEOTIDE SEQUENCE</scope>
    <source>
        <strain evidence="3">I ESC-2004</strain>
    </source>
</reference>
<proteinExistence type="predicted"/>